<dbReference type="InterPro" id="IPR000182">
    <property type="entry name" value="GNAT_dom"/>
</dbReference>
<keyword evidence="1 5" id="KW-0808">Transferase</keyword>
<dbReference type="GO" id="GO:0008999">
    <property type="term" value="F:protein-N-terminal-alanine acetyltransferase activity"/>
    <property type="evidence" value="ECO:0007669"/>
    <property type="project" value="UniProtKB-EC"/>
</dbReference>
<evidence type="ECO:0000313" key="6">
    <source>
        <dbReference type="Proteomes" id="UP000318297"/>
    </source>
</evidence>
<dbReference type="EC" id="2.3.1.266" evidence="3"/>
<gene>
    <name evidence="5" type="ORF">BKA23_0678</name>
</gene>
<dbReference type="GO" id="GO:0005737">
    <property type="term" value="C:cytoplasm"/>
    <property type="evidence" value="ECO:0007669"/>
    <property type="project" value="UniProtKB-SubCell"/>
</dbReference>
<dbReference type="OrthoDB" id="529907at2"/>
<dbReference type="Gene3D" id="3.40.630.30">
    <property type="match status" value="1"/>
</dbReference>
<keyword evidence="6" id="KW-1185">Reference proteome</keyword>
<comment type="catalytic activity">
    <reaction evidence="3">
        <text>N-terminal L-alanyl-[ribosomal protein bS18] + acetyl-CoA = N-terminal N(alpha)-acetyl-L-alanyl-[ribosomal protein bS18] + CoA + H(+)</text>
        <dbReference type="Rhea" id="RHEA:43756"/>
        <dbReference type="Rhea" id="RHEA-COMP:10676"/>
        <dbReference type="Rhea" id="RHEA-COMP:10677"/>
        <dbReference type="ChEBI" id="CHEBI:15378"/>
        <dbReference type="ChEBI" id="CHEBI:57287"/>
        <dbReference type="ChEBI" id="CHEBI:57288"/>
        <dbReference type="ChEBI" id="CHEBI:64718"/>
        <dbReference type="ChEBI" id="CHEBI:83683"/>
        <dbReference type="EC" id="2.3.1.266"/>
    </reaction>
</comment>
<evidence type="ECO:0000313" key="5">
    <source>
        <dbReference type="EMBL" id="TWE11885.1"/>
    </source>
</evidence>
<dbReference type="AlphaFoldDB" id="A0A561E8D7"/>
<keyword evidence="2" id="KW-0012">Acyltransferase</keyword>
<dbReference type="Proteomes" id="UP000318297">
    <property type="component" value="Unassembled WGS sequence"/>
</dbReference>
<dbReference type="InterPro" id="IPR006464">
    <property type="entry name" value="AcTrfase_RimI/Ard1"/>
</dbReference>
<organism evidence="5 6">
    <name type="scientific">Rudaeicoccus suwonensis</name>
    <dbReference type="NCBI Taxonomy" id="657409"/>
    <lineage>
        <taxon>Bacteria</taxon>
        <taxon>Bacillati</taxon>
        <taxon>Actinomycetota</taxon>
        <taxon>Actinomycetes</taxon>
        <taxon>Micrococcales</taxon>
        <taxon>Dermacoccaceae</taxon>
        <taxon>Rudaeicoccus</taxon>
    </lineage>
</organism>
<feature type="domain" description="N-acetyltransferase" evidence="4">
    <location>
        <begin position="3"/>
        <end position="149"/>
    </location>
</feature>
<evidence type="ECO:0000256" key="1">
    <source>
        <dbReference type="ARBA" id="ARBA00022679"/>
    </source>
</evidence>
<evidence type="ECO:0000256" key="2">
    <source>
        <dbReference type="ARBA" id="ARBA00023315"/>
    </source>
</evidence>
<comment type="similarity">
    <text evidence="3">Belongs to the acetyltransferase family. RimI subfamily.</text>
</comment>
<comment type="subcellular location">
    <subcellularLocation>
        <location evidence="3">Cytoplasm</location>
    </subcellularLocation>
</comment>
<sequence>MSVVLRPVEWPDLARLARLDAIAFADDAWPETTWWAELAGRPRRRYCVAVEADSIIGYAGIDCAGDTADVMTIGVSPQAQGKGVGRTLLRWMLCEARSAAAEVVLLEVRADNGRARDLYERNGFEHIQTRRRYYQPGDVDALVMRAHLTKEAS</sequence>
<dbReference type="RefSeq" id="WP_145225451.1">
    <property type="nucleotide sequence ID" value="NZ_VIVQ01000001.1"/>
</dbReference>
<dbReference type="CDD" id="cd04301">
    <property type="entry name" value="NAT_SF"/>
    <property type="match status" value="1"/>
</dbReference>
<dbReference type="NCBIfam" id="TIGR01575">
    <property type="entry name" value="rimI"/>
    <property type="match status" value="1"/>
</dbReference>
<dbReference type="EMBL" id="VIVQ01000001">
    <property type="protein sequence ID" value="TWE11885.1"/>
    <property type="molecule type" value="Genomic_DNA"/>
</dbReference>
<evidence type="ECO:0000256" key="3">
    <source>
        <dbReference type="RuleBase" id="RU363094"/>
    </source>
</evidence>
<protein>
    <recommendedName>
        <fullName evidence="3">[Ribosomal protein bS18]-alanine N-acetyltransferase</fullName>
        <ecNumber evidence="3">2.3.1.266</ecNumber>
    </recommendedName>
</protein>
<dbReference type="Pfam" id="PF00583">
    <property type="entry name" value="Acetyltransf_1"/>
    <property type="match status" value="1"/>
</dbReference>
<reference evidence="5 6" key="1">
    <citation type="submission" date="2019-06" db="EMBL/GenBank/DDBJ databases">
        <title>Sequencing the genomes of 1000 actinobacteria strains.</title>
        <authorList>
            <person name="Klenk H.-P."/>
        </authorList>
    </citation>
    <scope>NUCLEOTIDE SEQUENCE [LARGE SCALE GENOMIC DNA]</scope>
    <source>
        <strain evidence="5 6">DSM 19560</strain>
    </source>
</reference>
<accession>A0A561E8D7</accession>
<dbReference type="PROSITE" id="PS51186">
    <property type="entry name" value="GNAT"/>
    <property type="match status" value="1"/>
</dbReference>
<keyword evidence="3" id="KW-0963">Cytoplasm</keyword>
<evidence type="ECO:0000259" key="4">
    <source>
        <dbReference type="PROSITE" id="PS51186"/>
    </source>
</evidence>
<dbReference type="PANTHER" id="PTHR43877">
    <property type="entry name" value="AMINOALKYLPHOSPHONATE N-ACETYLTRANSFERASE-RELATED-RELATED"/>
    <property type="match status" value="1"/>
</dbReference>
<name>A0A561E8D7_9MICO</name>
<dbReference type="InterPro" id="IPR050832">
    <property type="entry name" value="Bact_Acetyltransf"/>
</dbReference>
<comment type="function">
    <text evidence="3">Acetylates the N-terminal alanine of ribosomal protein bS18.</text>
</comment>
<dbReference type="InterPro" id="IPR016181">
    <property type="entry name" value="Acyl_CoA_acyltransferase"/>
</dbReference>
<proteinExistence type="inferred from homology"/>
<dbReference type="SUPFAM" id="SSF55729">
    <property type="entry name" value="Acyl-CoA N-acyltransferases (Nat)"/>
    <property type="match status" value="1"/>
</dbReference>
<comment type="caution">
    <text evidence="5">The sequence shown here is derived from an EMBL/GenBank/DDBJ whole genome shotgun (WGS) entry which is preliminary data.</text>
</comment>